<organism evidence="2">
    <name type="scientific">marine sediment metagenome</name>
    <dbReference type="NCBI Taxonomy" id="412755"/>
    <lineage>
        <taxon>unclassified sequences</taxon>
        <taxon>metagenomes</taxon>
        <taxon>ecological metagenomes</taxon>
    </lineage>
</organism>
<feature type="transmembrane region" description="Helical" evidence="1">
    <location>
        <begin position="6"/>
        <end position="24"/>
    </location>
</feature>
<sequence>MDEAPVLIGAMAVASVVAFVINFAISKGAGKPSEAILKGVAFVISVVASYLVLAPELPPFEGDPVSYVVTLLAFATLVFKGAQTFYDKVLKNILSKIKLAYA</sequence>
<name>A0A0F9C2C2_9ZZZZ</name>
<keyword evidence="1" id="KW-0812">Transmembrane</keyword>
<feature type="transmembrane region" description="Helical" evidence="1">
    <location>
        <begin position="36"/>
        <end position="53"/>
    </location>
</feature>
<dbReference type="EMBL" id="LAZR01035132">
    <property type="protein sequence ID" value="KKL28335.1"/>
    <property type="molecule type" value="Genomic_DNA"/>
</dbReference>
<reference evidence="2" key="1">
    <citation type="journal article" date="2015" name="Nature">
        <title>Complex archaea that bridge the gap between prokaryotes and eukaryotes.</title>
        <authorList>
            <person name="Spang A."/>
            <person name="Saw J.H."/>
            <person name="Jorgensen S.L."/>
            <person name="Zaremba-Niedzwiedzka K."/>
            <person name="Martijn J."/>
            <person name="Lind A.E."/>
            <person name="van Eijk R."/>
            <person name="Schleper C."/>
            <person name="Guy L."/>
            <person name="Ettema T.J."/>
        </authorList>
    </citation>
    <scope>NUCLEOTIDE SEQUENCE</scope>
</reference>
<keyword evidence="1" id="KW-0472">Membrane</keyword>
<keyword evidence="1" id="KW-1133">Transmembrane helix</keyword>
<evidence type="ECO:0000256" key="1">
    <source>
        <dbReference type="SAM" id="Phobius"/>
    </source>
</evidence>
<gene>
    <name evidence="2" type="ORF">LCGC14_2376160</name>
</gene>
<dbReference type="AlphaFoldDB" id="A0A0F9C2C2"/>
<feature type="transmembrane region" description="Helical" evidence="1">
    <location>
        <begin position="65"/>
        <end position="86"/>
    </location>
</feature>
<protein>
    <submittedName>
        <fullName evidence="2">Uncharacterized protein</fullName>
    </submittedName>
</protein>
<proteinExistence type="predicted"/>
<comment type="caution">
    <text evidence="2">The sequence shown here is derived from an EMBL/GenBank/DDBJ whole genome shotgun (WGS) entry which is preliminary data.</text>
</comment>
<accession>A0A0F9C2C2</accession>
<evidence type="ECO:0000313" key="2">
    <source>
        <dbReference type="EMBL" id="KKL28335.1"/>
    </source>
</evidence>